<gene>
    <name evidence="2" type="ORF">A3K87_06375</name>
</gene>
<dbReference type="SMART" id="SM00382">
    <property type="entry name" value="AAA"/>
    <property type="match status" value="1"/>
</dbReference>
<dbReference type="Proteomes" id="UP000077852">
    <property type="component" value="Unassembled WGS sequence"/>
</dbReference>
<evidence type="ECO:0000313" key="2">
    <source>
        <dbReference type="EMBL" id="OAK66596.1"/>
    </source>
</evidence>
<keyword evidence="2" id="KW-0418">Kinase</keyword>
<feature type="domain" description="AAA+ ATPase" evidence="1">
    <location>
        <begin position="28"/>
        <end position="185"/>
    </location>
</feature>
<keyword evidence="2" id="KW-0808">Transferase</keyword>
<dbReference type="SUPFAM" id="SSF52540">
    <property type="entry name" value="P-loop containing nucleoside triphosphate hydrolases"/>
    <property type="match status" value="1"/>
</dbReference>
<dbReference type="GO" id="GO:0016301">
    <property type="term" value="F:kinase activity"/>
    <property type="evidence" value="ECO:0007669"/>
    <property type="project" value="UniProtKB-KW"/>
</dbReference>
<dbReference type="PANTHER" id="PTHR10285">
    <property type="entry name" value="URIDINE KINASE"/>
    <property type="match status" value="1"/>
</dbReference>
<comment type="caution">
    <text evidence="2">The sequence shown here is derived from an EMBL/GenBank/DDBJ whole genome shotgun (WGS) entry which is preliminary data.</text>
</comment>
<organism evidence="2 3">
    <name type="scientific">Variovorax paradoxus</name>
    <dbReference type="NCBI Taxonomy" id="34073"/>
    <lineage>
        <taxon>Bacteria</taxon>
        <taxon>Pseudomonadati</taxon>
        <taxon>Pseudomonadota</taxon>
        <taxon>Betaproteobacteria</taxon>
        <taxon>Burkholderiales</taxon>
        <taxon>Comamonadaceae</taxon>
        <taxon>Variovorax</taxon>
    </lineage>
</organism>
<proteinExistence type="predicted"/>
<sequence length="217" mass="23382">MSTTPAHKLPPLPADSAARLQALMAGGRRKLLGLVGAPGAGKSTLAAALLALVGADRAQVVPMDGFHLANVELQRLGRAGRKGAPDTFDSAGYVALLQRLREQRPDGDIVYAPEFRREIEEPVAGAIAVLPTTQLVITEGNYLLHDVGPWAGAAAMLDEVWYVDIDDALRDERLVRRHQQFGRSLEEARAWVAGTDAPNARLIAATRVRAHHVLPWA</sequence>
<dbReference type="EMBL" id="LVHG01000021">
    <property type="protein sequence ID" value="OAK66596.1"/>
    <property type="molecule type" value="Genomic_DNA"/>
</dbReference>
<protein>
    <submittedName>
        <fullName evidence="2">Nucleoside/nucleotide kinase family protein</fullName>
    </submittedName>
</protein>
<evidence type="ECO:0000259" key="1">
    <source>
        <dbReference type="SMART" id="SM00382"/>
    </source>
</evidence>
<dbReference type="AlphaFoldDB" id="A0AA91ICX0"/>
<accession>A0AA91ICX0</accession>
<evidence type="ECO:0000313" key="3">
    <source>
        <dbReference type="Proteomes" id="UP000077852"/>
    </source>
</evidence>
<dbReference type="NCBIfam" id="NF006743">
    <property type="entry name" value="PRK09270.1-2"/>
    <property type="match status" value="1"/>
</dbReference>
<dbReference type="Gene3D" id="3.40.50.300">
    <property type="entry name" value="P-loop containing nucleotide triphosphate hydrolases"/>
    <property type="match status" value="1"/>
</dbReference>
<dbReference type="RefSeq" id="WP_081266037.1">
    <property type="nucleotide sequence ID" value="NZ_LVHG01000021.1"/>
</dbReference>
<dbReference type="InterPro" id="IPR003593">
    <property type="entry name" value="AAA+_ATPase"/>
</dbReference>
<reference evidence="2 3" key="1">
    <citation type="submission" date="2016-03" db="EMBL/GenBank/DDBJ databases">
        <title>Genome sequence of Variovorax paradoxus KB5.</title>
        <authorList>
            <person name="Jeong H."/>
            <person name="Hong C.E."/>
            <person name="Jo S.H."/>
            <person name="Park J.M."/>
        </authorList>
    </citation>
    <scope>NUCLEOTIDE SEQUENCE [LARGE SCALE GENOMIC DNA]</scope>
    <source>
        <strain evidence="2 3">KB5</strain>
    </source>
</reference>
<dbReference type="InterPro" id="IPR027417">
    <property type="entry name" value="P-loop_NTPase"/>
</dbReference>
<name>A0AA91ICX0_VARPD</name>